<dbReference type="Proteomes" id="UP000283895">
    <property type="component" value="Unassembled WGS sequence"/>
</dbReference>
<dbReference type="AlphaFoldDB" id="A0A423VCN6"/>
<dbReference type="OrthoDB" id="4965674at2759"/>
<gene>
    <name evidence="1" type="ORF">VMCG_10300</name>
</gene>
<reference evidence="1 2" key="1">
    <citation type="submission" date="2015-09" db="EMBL/GenBank/DDBJ databases">
        <title>Host preference determinants of Valsa canker pathogens revealed by comparative genomics.</title>
        <authorList>
            <person name="Yin Z."/>
            <person name="Huang L."/>
        </authorList>
    </citation>
    <scope>NUCLEOTIDE SEQUENCE [LARGE SCALE GENOMIC DNA]</scope>
    <source>
        <strain evidence="1 2">03-1</strain>
    </source>
</reference>
<dbReference type="EMBL" id="LKEA01000077">
    <property type="protein sequence ID" value="ROV88652.1"/>
    <property type="molecule type" value="Genomic_DNA"/>
</dbReference>
<accession>A0A423VCN6</accession>
<organism evidence="1 2">
    <name type="scientific">Cytospora schulzeri</name>
    <dbReference type="NCBI Taxonomy" id="448051"/>
    <lineage>
        <taxon>Eukaryota</taxon>
        <taxon>Fungi</taxon>
        <taxon>Dikarya</taxon>
        <taxon>Ascomycota</taxon>
        <taxon>Pezizomycotina</taxon>
        <taxon>Sordariomycetes</taxon>
        <taxon>Sordariomycetidae</taxon>
        <taxon>Diaporthales</taxon>
        <taxon>Cytosporaceae</taxon>
        <taxon>Cytospora</taxon>
    </lineage>
</organism>
<keyword evidence="2" id="KW-1185">Reference proteome</keyword>
<protein>
    <submittedName>
        <fullName evidence="1">Uncharacterized protein</fullName>
    </submittedName>
</protein>
<name>A0A423VCN6_9PEZI</name>
<evidence type="ECO:0000313" key="1">
    <source>
        <dbReference type="EMBL" id="ROV88652.1"/>
    </source>
</evidence>
<proteinExistence type="predicted"/>
<evidence type="ECO:0000313" key="2">
    <source>
        <dbReference type="Proteomes" id="UP000283895"/>
    </source>
</evidence>
<comment type="caution">
    <text evidence="1">The sequence shown here is derived from an EMBL/GenBank/DDBJ whole genome shotgun (WGS) entry which is preliminary data.</text>
</comment>
<sequence length="213" mass="24413">MSNPTPTETKLVSEANAEWMKAFNEGPYTGYVMLEYLVKKAGLKWNDILNKGFVKNTVTKQYQLDALPYDAWVKEPNKIMADPAMKMTWQGRTGRCTSFTVKIISELEKKHPKAYDFRIYDLGRHRIARCEKTGVLIDSSSLQGAFKLPEDQWVRIRASEASWKWIKGESKFVRQDGAKVQVSKTPVTQQQAMFNCLIDLIPAKSVATFFRYA</sequence>